<dbReference type="EMBL" id="JAPCXC010000029">
    <property type="protein sequence ID" value="KAJ1609916.1"/>
    <property type="molecule type" value="Genomic_DNA"/>
</dbReference>
<feature type="compositionally biased region" description="Polar residues" evidence="2">
    <location>
        <begin position="103"/>
        <end position="117"/>
    </location>
</feature>
<organism evidence="3">
    <name type="scientific">Cryptosporidium canis</name>
    <dbReference type="NCBI Taxonomy" id="195482"/>
    <lineage>
        <taxon>Eukaryota</taxon>
        <taxon>Sar</taxon>
        <taxon>Alveolata</taxon>
        <taxon>Apicomplexa</taxon>
        <taxon>Conoidasida</taxon>
        <taxon>Coccidia</taxon>
        <taxon>Eucoccidiorida</taxon>
        <taxon>Eimeriorina</taxon>
        <taxon>Cryptosporidiidae</taxon>
        <taxon>Cryptosporidium</taxon>
    </lineage>
</organism>
<dbReference type="Proteomes" id="UP001067231">
    <property type="component" value="Unassembled WGS sequence"/>
</dbReference>
<gene>
    <name evidence="3" type="ORF">OJ253_1397</name>
</gene>
<feature type="region of interest" description="Disordered" evidence="2">
    <location>
        <begin position="103"/>
        <end position="127"/>
    </location>
</feature>
<name>A0A9D5DK90_9CRYT</name>
<sequence>MQRSSSLIRPLKSGSFVKDKTDHKKIDDLPVFSPINIKPSSPTKSNSKSHGSKSKKYFIAFIIFALLVIDSSRNINNSKVTDPYANMVVNSKDKKKINKNIRSQALNKQSNRFASKNPSKKKSNLRKKMSEFELQSEYEYELAANPALENLDEMEIKQAIEDGTIEDVIQEAEEIEEILEELQEIRNEKQAFRGRRN</sequence>
<feature type="coiled-coil region" evidence="1">
    <location>
        <begin position="165"/>
        <end position="195"/>
    </location>
</feature>
<dbReference type="OrthoDB" id="344195at2759"/>
<accession>A0A9D5DK90</accession>
<keyword evidence="1" id="KW-0175">Coiled coil</keyword>
<feature type="region of interest" description="Disordered" evidence="2">
    <location>
        <begin position="28"/>
        <end position="51"/>
    </location>
</feature>
<protein>
    <submittedName>
        <fullName evidence="3">Uncharacterized protein</fullName>
    </submittedName>
</protein>
<evidence type="ECO:0000256" key="1">
    <source>
        <dbReference type="SAM" id="Coils"/>
    </source>
</evidence>
<proteinExistence type="predicted"/>
<feature type="compositionally biased region" description="Basic residues" evidence="2">
    <location>
        <begin position="118"/>
        <end position="127"/>
    </location>
</feature>
<evidence type="ECO:0000256" key="2">
    <source>
        <dbReference type="SAM" id="MobiDB-lite"/>
    </source>
</evidence>
<reference evidence="3" key="1">
    <citation type="submission" date="2022-10" db="EMBL/GenBank/DDBJ databases">
        <title>Adaptive evolution leads to modifications in subtelomeric GC content in a zoonotic Cryptosporidium species.</title>
        <authorList>
            <person name="Li J."/>
            <person name="Feng Y."/>
            <person name="Xiao L."/>
        </authorList>
    </citation>
    <scope>NUCLEOTIDE SEQUENCE</scope>
    <source>
        <strain evidence="3">33844</strain>
    </source>
</reference>
<feature type="compositionally biased region" description="Low complexity" evidence="2">
    <location>
        <begin position="38"/>
        <end position="49"/>
    </location>
</feature>
<comment type="caution">
    <text evidence="3">The sequence shown here is derived from an EMBL/GenBank/DDBJ whole genome shotgun (WGS) entry which is preliminary data.</text>
</comment>
<dbReference type="AlphaFoldDB" id="A0A9D5DK90"/>
<evidence type="ECO:0000313" key="3">
    <source>
        <dbReference type="EMBL" id="KAJ1609916.1"/>
    </source>
</evidence>